<gene>
    <name evidence="2" type="ORF">NY667_14695</name>
</gene>
<dbReference type="AlphaFoldDB" id="A0A9X4H3D2"/>
<evidence type="ECO:0000313" key="3">
    <source>
        <dbReference type="Proteomes" id="UP001140230"/>
    </source>
</evidence>
<dbReference type="EMBL" id="JANWTP010000049">
    <property type="protein sequence ID" value="MDC8639024.1"/>
    <property type="molecule type" value="Genomic_DNA"/>
</dbReference>
<comment type="caution">
    <text evidence="2">The sequence shown here is derived from an EMBL/GenBank/DDBJ whole genome shotgun (WGS) entry which is preliminary data.</text>
</comment>
<name>A0A9X4H3D2_9XANT</name>
<feature type="region of interest" description="Disordered" evidence="1">
    <location>
        <begin position="1"/>
        <end position="21"/>
    </location>
</feature>
<organism evidence="2 3">
    <name type="scientific">Xanthomonas hortorum pv. hederae</name>
    <dbReference type="NCBI Taxonomy" id="453603"/>
    <lineage>
        <taxon>Bacteria</taxon>
        <taxon>Pseudomonadati</taxon>
        <taxon>Pseudomonadota</taxon>
        <taxon>Gammaproteobacteria</taxon>
        <taxon>Lysobacterales</taxon>
        <taxon>Lysobacteraceae</taxon>
        <taxon>Xanthomonas</taxon>
    </lineage>
</organism>
<evidence type="ECO:0000256" key="1">
    <source>
        <dbReference type="SAM" id="MobiDB-lite"/>
    </source>
</evidence>
<sequence length="80" mass="9028">MSLVVESRKMRAPGHASERNNRHGMLFKDAAMQKFVYAAGNPETCIAIVWRIIAIVFYINTNEHCPQNSADRISAVSETY</sequence>
<dbReference type="Proteomes" id="UP001140230">
    <property type="component" value="Unassembled WGS sequence"/>
</dbReference>
<reference evidence="2" key="2">
    <citation type="submission" date="2022-08" db="EMBL/GenBank/DDBJ databases">
        <authorList>
            <person name="Iruegas-Bocardo F."/>
            <person name="Weisberg A.J."/>
            <person name="Riutta E.R."/>
            <person name="Kilday K."/>
            <person name="Bonkowski J.C."/>
            <person name="Creswell T."/>
            <person name="Daughtrey M.L."/>
            <person name="Rane K."/>
            <person name="Grunwald N.J."/>
            <person name="Chang J.H."/>
            <person name="Putnam M.L."/>
        </authorList>
    </citation>
    <scope>NUCLEOTIDE SEQUENCE</scope>
    <source>
        <strain evidence="2">22-338</strain>
    </source>
</reference>
<dbReference type="RefSeq" id="WP_146094713.1">
    <property type="nucleotide sequence ID" value="NZ_CP168173.1"/>
</dbReference>
<evidence type="ECO:0000313" key="2">
    <source>
        <dbReference type="EMBL" id="MDC8639024.1"/>
    </source>
</evidence>
<proteinExistence type="predicted"/>
<protein>
    <submittedName>
        <fullName evidence="2">Uncharacterized protein</fullName>
    </submittedName>
</protein>
<accession>A0A9X4H3D2</accession>
<reference evidence="2" key="1">
    <citation type="journal article" date="2022" name="Phytopathology">
        <title>Whole genome sequencing-based tracing of a 2022 introduction and outbreak of Xanthomonas hortorum pv. pelargonii.</title>
        <authorList>
            <person name="Iruegas Bocardo F."/>
            <person name="Weisberg A.J."/>
            <person name="Riutta E.R."/>
            <person name="Kilday K.B."/>
            <person name="Bonkowski J.C."/>
            <person name="Creswell T.C."/>
            <person name="Daughtrey M."/>
            <person name="Rane K.K."/>
            <person name="Grunwald N.J."/>
            <person name="Chang J.H."/>
            <person name="Putnam M."/>
        </authorList>
    </citation>
    <scope>NUCLEOTIDE SEQUENCE</scope>
    <source>
        <strain evidence="2">22-338</strain>
    </source>
</reference>